<dbReference type="RefSeq" id="WP_096763303.1">
    <property type="nucleotide sequence ID" value="NZ_CP104153.1"/>
</dbReference>
<dbReference type="AlphaFoldDB" id="A0A2A5KTD1"/>
<sequence>MLMEALTDRSRPAARSAASVRHYLPGGCENGGGIGRLVGYIIETAKETGAKHFVTDTRGARWSKLTSPARLVGAILTMAKDRIVAPDRIHHIHIAGRGSTSRKLILTEAARLLGCCHILHLHDYDYAGDFAQRSPRQQRLIRRMFQNADRVVALGQRDRATLTTLLGVDERRAVVAHNCVPDPGTHNICDGGTPLIVFLGRLSERKGVTELLSALNHPLMKELRWRAVLAGDGPVEHYRRLADAMTLSDRVEMPGWLDAGEARALCARADILVLPSHAEGLAMAVLEGLSHGLAVVTTRVGAHEEVITDGETGIFVPVGDQNALAAALAKLVSDRELCIRLSVQGRAHYVNYFSMMVYMRSLEKLYDTVSAKHQGWAAAR</sequence>
<name>A0A2A5KTD1_9HYPH</name>
<feature type="domain" description="Glycosyl transferase family 1" evidence="3">
    <location>
        <begin position="191"/>
        <end position="346"/>
    </location>
</feature>
<evidence type="ECO:0000259" key="3">
    <source>
        <dbReference type="Pfam" id="PF00534"/>
    </source>
</evidence>
<dbReference type="PANTHER" id="PTHR12526:SF510">
    <property type="entry name" value="D-INOSITOL 3-PHOSPHATE GLYCOSYLTRANSFERASE"/>
    <property type="match status" value="1"/>
</dbReference>
<evidence type="ECO:0000313" key="5">
    <source>
        <dbReference type="EMBL" id="PCK80298.1"/>
    </source>
</evidence>
<dbReference type="InterPro" id="IPR028098">
    <property type="entry name" value="Glyco_trans_4-like_N"/>
</dbReference>
<dbReference type="SUPFAM" id="SSF53756">
    <property type="entry name" value="UDP-Glycosyltransferase/glycogen phosphorylase"/>
    <property type="match status" value="1"/>
</dbReference>
<gene>
    <name evidence="5" type="ORF">CPT34_15445</name>
</gene>
<evidence type="ECO:0000313" key="6">
    <source>
        <dbReference type="Proteomes" id="UP000218807"/>
    </source>
</evidence>
<organism evidence="5 6">
    <name type="scientific">Rhizobium sophoriradicis</name>
    <dbReference type="NCBI Taxonomy" id="1535245"/>
    <lineage>
        <taxon>Bacteria</taxon>
        <taxon>Pseudomonadati</taxon>
        <taxon>Pseudomonadota</taxon>
        <taxon>Alphaproteobacteria</taxon>
        <taxon>Hyphomicrobiales</taxon>
        <taxon>Rhizobiaceae</taxon>
        <taxon>Rhizobium/Agrobacterium group</taxon>
        <taxon>Rhizobium</taxon>
    </lineage>
</organism>
<evidence type="ECO:0000256" key="2">
    <source>
        <dbReference type="ARBA" id="ARBA00022679"/>
    </source>
</evidence>
<dbReference type="GO" id="GO:0016757">
    <property type="term" value="F:glycosyltransferase activity"/>
    <property type="evidence" value="ECO:0007669"/>
    <property type="project" value="UniProtKB-KW"/>
</dbReference>
<keyword evidence="1" id="KW-0328">Glycosyltransferase</keyword>
<dbReference type="Proteomes" id="UP000218807">
    <property type="component" value="Unassembled WGS sequence"/>
</dbReference>
<dbReference type="EMBL" id="NXDM01000013">
    <property type="protein sequence ID" value="PCK80298.1"/>
    <property type="molecule type" value="Genomic_DNA"/>
</dbReference>
<evidence type="ECO:0000256" key="1">
    <source>
        <dbReference type="ARBA" id="ARBA00022676"/>
    </source>
</evidence>
<accession>A0A2A5KTD1</accession>
<dbReference type="Pfam" id="PF13579">
    <property type="entry name" value="Glyco_trans_4_4"/>
    <property type="match status" value="1"/>
</dbReference>
<keyword evidence="6" id="KW-1185">Reference proteome</keyword>
<keyword evidence="2 5" id="KW-0808">Transferase</keyword>
<protein>
    <submittedName>
        <fullName evidence="5">Glycosyl transferase</fullName>
    </submittedName>
</protein>
<dbReference type="Gene3D" id="3.40.50.2000">
    <property type="entry name" value="Glycogen Phosphorylase B"/>
    <property type="match status" value="2"/>
</dbReference>
<dbReference type="InterPro" id="IPR001296">
    <property type="entry name" value="Glyco_trans_1"/>
</dbReference>
<dbReference type="PANTHER" id="PTHR12526">
    <property type="entry name" value="GLYCOSYLTRANSFERASE"/>
    <property type="match status" value="1"/>
</dbReference>
<feature type="domain" description="Glycosyltransferase subfamily 4-like N-terminal" evidence="4">
    <location>
        <begin position="61"/>
        <end position="178"/>
    </location>
</feature>
<dbReference type="CDD" id="cd03801">
    <property type="entry name" value="GT4_PimA-like"/>
    <property type="match status" value="1"/>
</dbReference>
<evidence type="ECO:0000259" key="4">
    <source>
        <dbReference type="Pfam" id="PF13579"/>
    </source>
</evidence>
<reference evidence="5 6" key="1">
    <citation type="submission" date="2017-09" db="EMBL/GenBank/DDBJ databases">
        <title>Comparative genomics of rhizobia isolated from Phaseolus vulgaris in China.</title>
        <authorList>
            <person name="Tong W."/>
        </authorList>
    </citation>
    <scope>NUCLEOTIDE SEQUENCE [LARGE SCALE GENOMIC DNA]</scope>
    <source>
        <strain evidence="5 6">L101</strain>
    </source>
</reference>
<proteinExistence type="predicted"/>
<dbReference type="Pfam" id="PF00534">
    <property type="entry name" value="Glycos_transf_1"/>
    <property type="match status" value="1"/>
</dbReference>
<comment type="caution">
    <text evidence="5">The sequence shown here is derived from an EMBL/GenBank/DDBJ whole genome shotgun (WGS) entry which is preliminary data.</text>
</comment>